<evidence type="ECO:0000313" key="1">
    <source>
        <dbReference type="EMBL" id="BAU57098.2"/>
    </source>
</evidence>
<name>A0A110B529_HALHR</name>
<dbReference type="PANTHER" id="PTHR21485">
    <property type="entry name" value="HAD SUPERFAMILY MEMBERS CMAS AND KDSC"/>
    <property type="match status" value="1"/>
</dbReference>
<sequence>MNIVILTAKGGNQTLSNKNLVPVCGTPTMVWPLTAAMESKTIDHVFVTTEDTNISSVAHDYGATIIERPDTLAQPDSNHGDVILHAAKQASRLTPDTIDTITILLGNTVMVTSDDIDRAVKTCLNDPSADGAMTVWKAQDDHPLRALTIGDAGYLESYFQDATPDTNRQSYPNVFFYDQGPWTVRMESLLRSEKTKEGPGPWWWMGEKVIPLERLWVTGRDTHSAFDLEIAEWWLEHYRLAGRRNPYSVDENTS</sequence>
<reference evidence="1" key="1">
    <citation type="submission" date="2016-02" db="EMBL/GenBank/DDBJ databases">
        <title>Halorhodospira halochloris DSM-1059 complete genome, version 2.</title>
        <authorList>
            <person name="Tsukatani Y."/>
        </authorList>
    </citation>
    <scope>NUCLEOTIDE SEQUENCE</scope>
    <source>
        <strain evidence="1">DSM 1059</strain>
    </source>
</reference>
<dbReference type="InterPro" id="IPR050793">
    <property type="entry name" value="CMP-NeuNAc_synthase"/>
</dbReference>
<dbReference type="PANTHER" id="PTHR21485:SF6">
    <property type="entry name" value="N-ACYLNEURAMINATE CYTIDYLYLTRANSFERASE-RELATED"/>
    <property type="match status" value="1"/>
</dbReference>
<dbReference type="GO" id="GO:0008781">
    <property type="term" value="F:N-acylneuraminate cytidylyltransferase activity"/>
    <property type="evidence" value="ECO:0007669"/>
    <property type="project" value="TreeGrafter"/>
</dbReference>
<dbReference type="InterPro" id="IPR003329">
    <property type="entry name" value="Cytidylyl_trans"/>
</dbReference>
<dbReference type="RefSeq" id="WP_162549306.1">
    <property type="nucleotide sequence ID" value="NZ_AP017372.2"/>
</dbReference>
<gene>
    <name evidence="1" type="ORF">HH1059_04280</name>
</gene>
<proteinExistence type="predicted"/>
<dbReference type="InterPro" id="IPR029044">
    <property type="entry name" value="Nucleotide-diphossugar_trans"/>
</dbReference>
<dbReference type="KEGG" id="hhk:HH1059_04280"/>
<evidence type="ECO:0000313" key="2">
    <source>
        <dbReference type="Proteomes" id="UP000218890"/>
    </source>
</evidence>
<dbReference type="AlphaFoldDB" id="A0A110B529"/>
<organism evidence="1 2">
    <name type="scientific">Halorhodospira halochloris</name>
    <name type="common">Ectothiorhodospira halochloris</name>
    <dbReference type="NCBI Taxonomy" id="1052"/>
    <lineage>
        <taxon>Bacteria</taxon>
        <taxon>Pseudomonadati</taxon>
        <taxon>Pseudomonadota</taxon>
        <taxon>Gammaproteobacteria</taxon>
        <taxon>Chromatiales</taxon>
        <taxon>Ectothiorhodospiraceae</taxon>
        <taxon>Halorhodospira</taxon>
    </lineage>
</organism>
<dbReference type="Proteomes" id="UP000218890">
    <property type="component" value="Chromosome"/>
</dbReference>
<evidence type="ECO:0008006" key="3">
    <source>
        <dbReference type="Google" id="ProtNLM"/>
    </source>
</evidence>
<dbReference type="Pfam" id="PF02348">
    <property type="entry name" value="CTP_transf_3"/>
    <property type="match status" value="1"/>
</dbReference>
<dbReference type="Gene3D" id="3.90.550.10">
    <property type="entry name" value="Spore Coat Polysaccharide Biosynthesis Protein SpsA, Chain A"/>
    <property type="match status" value="1"/>
</dbReference>
<accession>A0A110B529</accession>
<protein>
    <recommendedName>
        <fullName evidence="3">N-Acetylneuraminate cytidylyltransferase</fullName>
    </recommendedName>
</protein>
<dbReference type="EMBL" id="AP017372">
    <property type="protein sequence ID" value="BAU57098.2"/>
    <property type="molecule type" value="Genomic_DNA"/>
</dbReference>
<keyword evidence="2" id="KW-1185">Reference proteome</keyword>
<dbReference type="SUPFAM" id="SSF53448">
    <property type="entry name" value="Nucleotide-diphospho-sugar transferases"/>
    <property type="match status" value="1"/>
</dbReference>